<dbReference type="Proteomes" id="UP000503018">
    <property type="component" value="Chromosome"/>
</dbReference>
<dbReference type="GO" id="GO:0004519">
    <property type="term" value="F:endonuclease activity"/>
    <property type="evidence" value="ECO:0007669"/>
    <property type="project" value="UniProtKB-KW"/>
</dbReference>
<accession>A0A6M4AX54</accession>
<keyword evidence="1" id="KW-0255">Endonuclease</keyword>
<keyword evidence="1" id="KW-0540">Nuclease</keyword>
<dbReference type="EMBL" id="CP053015">
    <property type="protein sequence ID" value="QJQ32629.1"/>
    <property type="molecule type" value="Genomic_DNA"/>
</dbReference>
<keyword evidence="2" id="KW-1185">Reference proteome</keyword>
<dbReference type="KEGG" id="slan:GV829_09345"/>
<evidence type="ECO:0000313" key="1">
    <source>
        <dbReference type="EMBL" id="QJQ32629.1"/>
    </source>
</evidence>
<dbReference type="AlphaFoldDB" id="A0A6M4AX54"/>
<organism evidence="1 2">
    <name type="scientific">Sphingomonas lacunae</name>
    <dbReference type="NCBI Taxonomy" id="2698828"/>
    <lineage>
        <taxon>Bacteria</taxon>
        <taxon>Pseudomonadati</taxon>
        <taxon>Pseudomonadota</taxon>
        <taxon>Alphaproteobacteria</taxon>
        <taxon>Sphingomonadales</taxon>
        <taxon>Sphingomonadaceae</taxon>
        <taxon>Sphingomonas</taxon>
    </lineage>
</organism>
<sequence>MNLKISKKTQDRLVAGLKKYQPIVRKLAERDISEADTVTVIKDMLTDIFGYDKYTELTSEQQIRGTFCDLAIRVDGKIQYLAEVKSAGTTLNDNHLRQAVNYGAHQGIEWILLTNGIIWKVYRIKFGQPIDWEEVYCFDMGTLSSRSADDLAKLAMLCRESLSTDALEFFHRQAQIINRYVVAELLLSDAVAATLRKELRRLFDVKVTDDELRILLANDVIKRDTLDGDPPKVAKSLIKKATSSLAKRSAKAAESGS</sequence>
<gene>
    <name evidence="1" type="ORF">GV829_09345</name>
</gene>
<proteinExistence type="predicted"/>
<reference evidence="1 2" key="1">
    <citation type="submission" date="2020-01" db="EMBL/GenBank/DDBJ databases">
        <title>Sphingomonas sp. strain CSW-10.</title>
        <authorList>
            <person name="Chen W.-M."/>
        </authorList>
    </citation>
    <scope>NUCLEOTIDE SEQUENCE [LARGE SCALE GENOMIC DNA]</scope>
    <source>
        <strain evidence="1 2">CSW-10</strain>
    </source>
</reference>
<evidence type="ECO:0000313" key="2">
    <source>
        <dbReference type="Proteomes" id="UP000503018"/>
    </source>
</evidence>
<keyword evidence="1" id="KW-0378">Hydrolase</keyword>
<name>A0A6M4AX54_9SPHN</name>
<dbReference type="RefSeq" id="WP_169946073.1">
    <property type="nucleotide sequence ID" value="NZ_CP053015.1"/>
</dbReference>
<protein>
    <submittedName>
        <fullName evidence="1">Restriction endonuclease subunit R</fullName>
    </submittedName>
</protein>